<evidence type="ECO:0000256" key="2">
    <source>
        <dbReference type="ARBA" id="ARBA00022552"/>
    </source>
</evidence>
<comment type="caution">
    <text evidence="7">Lacks conserved residue(s) required for the propagation of feature annotation.</text>
</comment>
<comment type="caution">
    <text evidence="8">The sequence shown here is derived from an EMBL/GenBank/DDBJ whole genome shotgun (WGS) entry which is preliminary data.</text>
</comment>
<feature type="region of interest" description="NMPbind" evidence="7">
    <location>
        <begin position="30"/>
        <end position="53"/>
    </location>
</feature>
<keyword evidence="3 7" id="KW-0808">Transferase</keyword>
<feature type="binding site" evidence="7">
    <location>
        <position position="10"/>
    </location>
    <ligand>
        <name>ATP</name>
        <dbReference type="ChEBI" id="CHEBI:30616"/>
    </ligand>
</feature>
<comment type="similarity">
    <text evidence="7">Belongs to the adenylate kinase family. AK6 subfamily.</text>
</comment>
<comment type="catalytic activity">
    <reaction evidence="7">
        <text>ATP + H2O = ADP + phosphate + H(+)</text>
        <dbReference type="Rhea" id="RHEA:13065"/>
        <dbReference type="ChEBI" id="CHEBI:15377"/>
        <dbReference type="ChEBI" id="CHEBI:15378"/>
        <dbReference type="ChEBI" id="CHEBI:30616"/>
        <dbReference type="ChEBI" id="CHEBI:43474"/>
        <dbReference type="ChEBI" id="CHEBI:456216"/>
    </reaction>
</comment>
<name>A0ABV2AJ58_9EUKA</name>
<keyword evidence="1 7" id="KW-0690">Ribosome biogenesis</keyword>
<comment type="catalytic activity">
    <reaction evidence="7">
        <text>AMP + ATP = 2 ADP</text>
        <dbReference type="Rhea" id="RHEA:12973"/>
        <dbReference type="ChEBI" id="CHEBI:30616"/>
        <dbReference type="ChEBI" id="CHEBI:456215"/>
        <dbReference type="ChEBI" id="CHEBI:456216"/>
        <dbReference type="EC" id="2.7.4.3"/>
    </reaction>
</comment>
<keyword evidence="4 7" id="KW-0547">Nucleotide-binding</keyword>
<organism evidence="8 9">
    <name type="scientific">Bonamia ostreae</name>
    <dbReference type="NCBI Taxonomy" id="126728"/>
    <lineage>
        <taxon>Eukaryota</taxon>
        <taxon>Sar</taxon>
        <taxon>Rhizaria</taxon>
        <taxon>Endomyxa</taxon>
        <taxon>Ascetosporea</taxon>
        <taxon>Haplosporida</taxon>
        <taxon>Bonamia</taxon>
    </lineage>
</organism>
<comment type="subunit">
    <text evidence="7">Interacts with small ribosomal subunit protein uS11. Not a structural component of 43S pre-ribosomes, but transiently interacts with them by binding to uS11.</text>
</comment>
<comment type="subcellular location">
    <subcellularLocation>
        <location evidence="7">Cytoplasm</location>
    </subcellularLocation>
    <subcellularLocation>
        <location evidence="7">Nucleus</location>
    </subcellularLocation>
</comment>
<comment type="function">
    <text evidence="7">Broad-specificity nucleoside monophosphate (NMP) kinase that catalyzes the reversible transfer of the terminal phosphate group between nucleoside triphosphates and monophosphates. Has also ATPase activity. Involved in the late cytoplasmic maturation steps of the 40S ribosomal particles, specifically 18S rRNA maturation. While NMP activity is not required for ribosome maturation, ATPase activity is. Associates transiently with small ribosomal subunit protein uS11. ATP hydrolysis breaks the interaction with uS11. May temporarily remove uS11 from the ribosome to enable a conformational change of the ribosomal RNA that is needed for the final maturation step of the small ribosomal subunit. Its NMP activity may have a role in nuclear energy homeostasis.</text>
</comment>
<keyword evidence="6 7" id="KW-0067">ATP-binding</keyword>
<feature type="region of interest" description="LID" evidence="7">
    <location>
        <begin position="106"/>
        <end position="116"/>
    </location>
</feature>
<dbReference type="PANTHER" id="PTHR12595">
    <property type="entry name" value="POS9-ACTIVATING FACTOR FAP7-RELATED"/>
    <property type="match status" value="1"/>
</dbReference>
<feature type="binding site" evidence="7">
    <location>
        <position position="107"/>
    </location>
    <ligand>
        <name>ATP</name>
        <dbReference type="ChEBI" id="CHEBI:30616"/>
    </ligand>
</feature>
<dbReference type="SUPFAM" id="SSF52540">
    <property type="entry name" value="P-loop containing nucleoside triphosphate hydrolases"/>
    <property type="match status" value="1"/>
</dbReference>
<dbReference type="InterPro" id="IPR027417">
    <property type="entry name" value="P-loop_NTPase"/>
</dbReference>
<feature type="binding site" evidence="7">
    <location>
        <position position="14"/>
    </location>
    <ligand>
        <name>ATP</name>
        <dbReference type="ChEBI" id="CHEBI:30616"/>
    </ligand>
</feature>
<evidence type="ECO:0000256" key="7">
    <source>
        <dbReference type="HAMAP-Rule" id="MF_03173"/>
    </source>
</evidence>
<evidence type="ECO:0000256" key="5">
    <source>
        <dbReference type="ARBA" id="ARBA00022777"/>
    </source>
</evidence>
<evidence type="ECO:0000256" key="1">
    <source>
        <dbReference type="ARBA" id="ARBA00022517"/>
    </source>
</evidence>
<accession>A0ABV2AJ58</accession>
<evidence type="ECO:0000313" key="8">
    <source>
        <dbReference type="EMBL" id="MES1919524.1"/>
    </source>
</evidence>
<dbReference type="Proteomes" id="UP001439008">
    <property type="component" value="Unassembled WGS sequence"/>
</dbReference>
<keyword evidence="9" id="KW-1185">Reference proteome</keyword>
<sequence length="164" mass="18813">MKLVIAGTPGTGKTTLSKLISAKLKCQLISISEIIKKQKFYGEYDDKMNSTIYDYDKVSKFVQKLSSPNIVFDFHSVDIFDPLKEKIDFVFVLRTDNEILYKRLEKRGYKQDKISENIEAEIMQVVLDEATNIFGANKIIELSSNDENEIDVNLSIVLKKINFC</sequence>
<dbReference type="InterPro" id="IPR020618">
    <property type="entry name" value="Adenyl_kinase_AK6"/>
</dbReference>
<dbReference type="EC" id="2.7.4.3" evidence="7"/>
<protein>
    <recommendedName>
        <fullName evidence="7">Adenylate kinase isoenzyme 6 homolog</fullName>
        <shortName evidence="7">AK6</shortName>
        <ecNumber evidence="7">2.7.4.3</ecNumber>
    </recommendedName>
    <alternativeName>
        <fullName evidence="7">Dual activity adenylate kinase/ATPase</fullName>
        <shortName evidence="7">AK/ATPase</shortName>
    </alternativeName>
</protein>
<evidence type="ECO:0000313" key="9">
    <source>
        <dbReference type="Proteomes" id="UP001439008"/>
    </source>
</evidence>
<keyword evidence="7" id="KW-0539">Nucleus</keyword>
<reference evidence="8 9" key="1">
    <citation type="journal article" date="2024" name="BMC Biol.">
        <title>Comparative genomics of Ascetosporea gives new insight into the evolutionary basis for animal parasitism in Rhizaria.</title>
        <authorList>
            <person name="Hiltunen Thoren M."/>
            <person name="Onut-Brannstrom I."/>
            <person name="Alfjorden A."/>
            <person name="Peckova H."/>
            <person name="Swords F."/>
            <person name="Hooper C."/>
            <person name="Holzer A.S."/>
            <person name="Bass D."/>
            <person name="Burki F."/>
        </authorList>
    </citation>
    <scope>NUCLEOTIDE SEQUENCE [LARGE SCALE GENOMIC DNA]</scope>
    <source>
        <strain evidence="8">20-A016</strain>
    </source>
</reference>
<evidence type="ECO:0000256" key="3">
    <source>
        <dbReference type="ARBA" id="ARBA00022679"/>
    </source>
</evidence>
<gene>
    <name evidence="8" type="ORF">MHBO_001340</name>
</gene>
<feature type="binding site" evidence="7">
    <location>
        <position position="13"/>
    </location>
    <ligand>
        <name>ATP</name>
        <dbReference type="ChEBI" id="CHEBI:30616"/>
    </ligand>
</feature>
<proteinExistence type="inferred from homology"/>
<keyword evidence="2 7" id="KW-0698">rRNA processing</keyword>
<dbReference type="Gene3D" id="3.40.50.300">
    <property type="entry name" value="P-loop containing nucleotide triphosphate hydrolases"/>
    <property type="match status" value="1"/>
</dbReference>
<evidence type="ECO:0000256" key="6">
    <source>
        <dbReference type="ARBA" id="ARBA00022840"/>
    </source>
</evidence>
<feature type="binding site" evidence="7">
    <location>
        <position position="15"/>
    </location>
    <ligand>
        <name>ATP</name>
        <dbReference type="ChEBI" id="CHEBI:30616"/>
    </ligand>
</feature>
<keyword evidence="7" id="KW-0963">Cytoplasm</keyword>
<evidence type="ECO:0000256" key="4">
    <source>
        <dbReference type="ARBA" id="ARBA00022741"/>
    </source>
</evidence>
<keyword evidence="5 7" id="KW-0418">Kinase</keyword>
<dbReference type="Pfam" id="PF13238">
    <property type="entry name" value="AAA_18"/>
    <property type="match status" value="1"/>
</dbReference>
<feature type="binding site" evidence="7">
    <location>
        <position position="12"/>
    </location>
    <ligand>
        <name>ATP</name>
        <dbReference type="ChEBI" id="CHEBI:30616"/>
    </ligand>
</feature>
<dbReference type="PANTHER" id="PTHR12595:SF0">
    <property type="entry name" value="ADENYLATE KINASE ISOENZYME 6"/>
    <property type="match status" value="1"/>
</dbReference>
<dbReference type="HAMAP" id="MF_00039">
    <property type="entry name" value="Adenylate_kinase_AK6"/>
    <property type="match status" value="1"/>
</dbReference>
<dbReference type="EMBL" id="JBDODL010000315">
    <property type="protein sequence ID" value="MES1919524.1"/>
    <property type="molecule type" value="Genomic_DNA"/>
</dbReference>